<sequence length="332" mass="38032">MPSDHTKRKIASPLVFTQLLIGILLQQPAQAKALGAVASHHDHTEHYLRMPVHVITMTTDEAEYVEGLKMFEISFNRTRNIDTPMDMEVIQTTKEKFWELGWKSKLLYVLKSLRRVPHHQLVIWADSKDIVWLPCGRDMRQIFKEFDHDIVIGSCPFQYPDQFKEELFPDVPVMKPEIEFTEESNKTYYEYKYINAGFIMGRAGALIHYLGGSFLRYGAVDTVDYFNDQAFWANMYLAQFYDDAISASRHPSIAIDSGFMAVSQGAYNYDPVGDTGYWQSDKSRFTTCVAHASGGPDNYDPLFEFYNTSWANSFDWEAAQAEVAKAADIDSV</sequence>
<organism evidence="2 3">
    <name type="scientific">Coccomyxa viridis</name>
    <dbReference type="NCBI Taxonomy" id="1274662"/>
    <lineage>
        <taxon>Eukaryota</taxon>
        <taxon>Viridiplantae</taxon>
        <taxon>Chlorophyta</taxon>
        <taxon>core chlorophytes</taxon>
        <taxon>Trebouxiophyceae</taxon>
        <taxon>Trebouxiophyceae incertae sedis</taxon>
        <taxon>Coccomyxaceae</taxon>
        <taxon>Coccomyxa</taxon>
    </lineage>
</organism>
<keyword evidence="3" id="KW-1185">Reference proteome</keyword>
<evidence type="ECO:0000313" key="3">
    <source>
        <dbReference type="Proteomes" id="UP001497392"/>
    </source>
</evidence>
<gene>
    <name evidence="2" type="primary">g4475</name>
    <name evidence="2" type="ORF">VP750_LOCUS3809</name>
</gene>
<evidence type="ECO:0000313" key="2">
    <source>
        <dbReference type="EMBL" id="CAL5222150.1"/>
    </source>
</evidence>
<proteinExistence type="predicted"/>
<reference evidence="2 3" key="1">
    <citation type="submission" date="2024-06" db="EMBL/GenBank/DDBJ databases">
        <authorList>
            <person name="Kraege A."/>
            <person name="Thomma B."/>
        </authorList>
    </citation>
    <scope>NUCLEOTIDE SEQUENCE [LARGE SCALE GENOMIC DNA]</scope>
</reference>
<dbReference type="CDD" id="cd22997">
    <property type="entry name" value="GT_LH"/>
    <property type="match status" value="1"/>
</dbReference>
<keyword evidence="1" id="KW-0732">Signal</keyword>
<accession>A0ABP1FUC8</accession>
<name>A0ABP1FUC8_9CHLO</name>
<dbReference type="Proteomes" id="UP001497392">
    <property type="component" value="Unassembled WGS sequence"/>
</dbReference>
<protein>
    <submittedName>
        <fullName evidence="2">G4475 protein</fullName>
    </submittedName>
</protein>
<feature type="signal peptide" evidence="1">
    <location>
        <begin position="1"/>
        <end position="31"/>
    </location>
</feature>
<feature type="chain" id="PRO_5046812201" evidence="1">
    <location>
        <begin position="32"/>
        <end position="332"/>
    </location>
</feature>
<comment type="caution">
    <text evidence="2">The sequence shown here is derived from an EMBL/GenBank/DDBJ whole genome shotgun (WGS) entry which is preliminary data.</text>
</comment>
<dbReference type="EMBL" id="CAXHTA020000006">
    <property type="protein sequence ID" value="CAL5222150.1"/>
    <property type="molecule type" value="Genomic_DNA"/>
</dbReference>
<evidence type="ECO:0000256" key="1">
    <source>
        <dbReference type="SAM" id="SignalP"/>
    </source>
</evidence>